<protein>
    <submittedName>
        <fullName evidence="2">Uncharacterized protein</fullName>
    </submittedName>
</protein>
<keyword evidence="3" id="KW-1185">Reference proteome</keyword>
<keyword evidence="1" id="KW-0812">Transmembrane</keyword>
<proteinExistence type="predicted"/>
<dbReference type="AlphaFoldDB" id="A0A9X1PXU1"/>
<feature type="transmembrane region" description="Helical" evidence="1">
    <location>
        <begin position="6"/>
        <end position="21"/>
    </location>
</feature>
<evidence type="ECO:0000313" key="2">
    <source>
        <dbReference type="EMBL" id="MCF1594529.1"/>
    </source>
</evidence>
<gene>
    <name evidence="2" type="ORF">L0P92_13240</name>
</gene>
<organism evidence="2 3">
    <name type="scientific">Streptomyces muensis</name>
    <dbReference type="NCBI Taxonomy" id="1077944"/>
    <lineage>
        <taxon>Bacteria</taxon>
        <taxon>Bacillati</taxon>
        <taxon>Actinomycetota</taxon>
        <taxon>Actinomycetes</taxon>
        <taxon>Kitasatosporales</taxon>
        <taxon>Streptomycetaceae</taxon>
        <taxon>Streptomyces</taxon>
    </lineage>
</organism>
<dbReference type="Proteomes" id="UP001139384">
    <property type="component" value="Unassembled WGS sequence"/>
</dbReference>
<evidence type="ECO:0000256" key="1">
    <source>
        <dbReference type="SAM" id="Phobius"/>
    </source>
</evidence>
<accession>A0A9X1PXU1</accession>
<keyword evidence="1" id="KW-0472">Membrane</keyword>
<feature type="transmembrane region" description="Helical" evidence="1">
    <location>
        <begin position="63"/>
        <end position="81"/>
    </location>
</feature>
<dbReference type="EMBL" id="JAKEIP010000039">
    <property type="protein sequence ID" value="MCF1594529.1"/>
    <property type="molecule type" value="Genomic_DNA"/>
</dbReference>
<reference evidence="2" key="1">
    <citation type="submission" date="2022-01" db="EMBL/GenBank/DDBJ databases">
        <title>Draft Genome Sequences of Seven Type Strains of the Genus Streptomyces.</title>
        <authorList>
            <person name="Aziz S."/>
            <person name="Coretto E."/>
            <person name="Chronakova A."/>
            <person name="Sproer C."/>
            <person name="Huber K."/>
            <person name="Nouioui I."/>
            <person name="Gross H."/>
        </authorList>
    </citation>
    <scope>NUCLEOTIDE SEQUENCE</scope>
    <source>
        <strain evidence="2">DSM 103493</strain>
    </source>
</reference>
<evidence type="ECO:0000313" key="3">
    <source>
        <dbReference type="Proteomes" id="UP001139384"/>
    </source>
</evidence>
<feature type="transmembrane region" description="Helical" evidence="1">
    <location>
        <begin position="41"/>
        <end position="57"/>
    </location>
</feature>
<sequence length="86" mass="9115">MELSLATALIVTAVLVIRIAVRELREPGSARREWAFVTDRGALAGGLLTAVVVAALGRTYGGWGVVAWAVLVGLLVAQVMGRRSER</sequence>
<dbReference type="RefSeq" id="WP_234762780.1">
    <property type="nucleotide sequence ID" value="NZ_JAKEIP010000039.1"/>
</dbReference>
<name>A0A9X1PXU1_STRM4</name>
<keyword evidence="1" id="KW-1133">Transmembrane helix</keyword>
<comment type="caution">
    <text evidence="2">The sequence shown here is derived from an EMBL/GenBank/DDBJ whole genome shotgun (WGS) entry which is preliminary data.</text>
</comment>